<accession>A0ABP9TKC6</accession>
<evidence type="ECO:0000313" key="1">
    <source>
        <dbReference type="EMBL" id="GAA5227012.1"/>
    </source>
</evidence>
<comment type="caution">
    <text evidence="1">The sequence shown here is derived from an EMBL/GenBank/DDBJ whole genome shotgun (WGS) entry which is preliminary data.</text>
</comment>
<gene>
    <name evidence="1" type="ORF">GCM10025778_15450</name>
</gene>
<keyword evidence="2" id="KW-1185">Reference proteome</keyword>
<dbReference type="EMBL" id="BAABLK010000025">
    <property type="protein sequence ID" value="GAA5227012.1"/>
    <property type="molecule type" value="Genomic_DNA"/>
</dbReference>
<protein>
    <submittedName>
        <fullName evidence="1">Uncharacterized protein</fullName>
    </submittedName>
</protein>
<dbReference type="RefSeq" id="WP_345467460.1">
    <property type="nucleotide sequence ID" value="NZ_BAABLK010000025.1"/>
</dbReference>
<sequence length="414" mass="46175">MDEPRSIRDQIRQAIDPRGEHELLANLVSISAESVDWLSILSTRVGEEHAQLLGMSTEYHRLMDSMEEALELLVPRGWAPFSMDTKAVEEAISLLRNGNEEEADTLLAGQWDGEGSWRTKRVHTRVSVLGAGEGQNDYHGIFKERARLLWKAREHHEAGSYEASIPLIHAQMEGIVMDVAGGKKFYTKGTHKADLVDPSQLVSIEACLAALQATYGQNVPATQTAGSLSRHGIAHGRELAYDTRVNSAKNWSVLDALVAWARPMAALEAQRLREEKESANAGRTGADELGRRIDDREFRQTKNMLRKLQTSAAGWHRQKGKFRNDLVGGVYAAKDFVKVGLPENHGTRMEISSDGQYAWFWRETISGWFLAAAVGVQERGFGEWLYSGPCPPHGSPMQDKEAWGDVFDTPADWR</sequence>
<reference evidence="2" key="1">
    <citation type="journal article" date="2019" name="Int. J. Syst. Evol. Microbiol.">
        <title>The Global Catalogue of Microorganisms (GCM) 10K type strain sequencing project: providing services to taxonomists for standard genome sequencing and annotation.</title>
        <authorList>
            <consortium name="The Broad Institute Genomics Platform"/>
            <consortium name="The Broad Institute Genome Sequencing Center for Infectious Disease"/>
            <person name="Wu L."/>
            <person name="Ma J."/>
        </authorList>
    </citation>
    <scope>NUCLEOTIDE SEQUENCE [LARGE SCALE GENOMIC DNA]</scope>
    <source>
        <strain evidence="2">JCM 18952</strain>
    </source>
</reference>
<organism evidence="1 2">
    <name type="scientific">Paeniglutamicibacter antarcticus</name>
    <dbReference type="NCBI Taxonomy" id="494023"/>
    <lineage>
        <taxon>Bacteria</taxon>
        <taxon>Bacillati</taxon>
        <taxon>Actinomycetota</taxon>
        <taxon>Actinomycetes</taxon>
        <taxon>Micrococcales</taxon>
        <taxon>Micrococcaceae</taxon>
        <taxon>Paeniglutamicibacter</taxon>
    </lineage>
</organism>
<proteinExistence type="predicted"/>
<name>A0ABP9TKC6_9MICC</name>
<evidence type="ECO:0000313" key="2">
    <source>
        <dbReference type="Proteomes" id="UP001501257"/>
    </source>
</evidence>
<dbReference type="Proteomes" id="UP001501257">
    <property type="component" value="Unassembled WGS sequence"/>
</dbReference>